<protein>
    <submittedName>
        <fullName evidence="1">Uncharacterized protein</fullName>
    </submittedName>
</protein>
<proteinExistence type="predicted"/>
<comment type="caution">
    <text evidence="1">The sequence shown here is derived from an EMBL/GenBank/DDBJ whole genome shotgun (WGS) entry which is preliminary data.</text>
</comment>
<dbReference type="EMBL" id="ANFO01000446">
    <property type="protein sequence ID" value="KGQ09436.1"/>
    <property type="molecule type" value="Genomic_DNA"/>
</dbReference>
<dbReference type="HOGENOM" id="CLU_993919_0_0_1"/>
<evidence type="ECO:0000313" key="1">
    <source>
        <dbReference type="EMBL" id="KGQ09436.1"/>
    </source>
</evidence>
<dbReference type="Proteomes" id="UP000030106">
    <property type="component" value="Unassembled WGS sequence"/>
</dbReference>
<reference evidence="1 2" key="1">
    <citation type="submission" date="2012-10" db="EMBL/GenBank/DDBJ databases">
        <title>Genome sequencing and analysis of entomopathogenic fungi Beauveria bassiana D1-5.</title>
        <authorList>
            <person name="Li Q."/>
            <person name="Wang L."/>
            <person name="Zhang Z."/>
            <person name="Wang Q."/>
            <person name="Ren J."/>
            <person name="Wang M."/>
            <person name="Xu W."/>
            <person name="Wang J."/>
            <person name="Lu Y."/>
            <person name="Du Q."/>
            <person name="Sun Z."/>
        </authorList>
    </citation>
    <scope>NUCLEOTIDE SEQUENCE [LARGE SCALE GENOMIC DNA]</scope>
    <source>
        <strain evidence="1 2">D1-5</strain>
    </source>
</reference>
<evidence type="ECO:0000313" key="2">
    <source>
        <dbReference type="Proteomes" id="UP000030106"/>
    </source>
</evidence>
<sequence length="280" mass="31494">MSDSAPEFPIDAVYSRSRPVLLTEFLNQTVNRFLIEFLNQDGVKPHVTFKLFFTAPLIKGAKPTERFYGCRLSMEFAGLGDSSDGGELLIKALNYNGSSWLSYASFGFAVTAQRPLIDWINGIRDLTDFDFTQTTEEGNMAGCRDFVSQSMITWNRQGFVSWDWIEQASPAGARIEGLSRAYDDPGFHALIGHRFHHKQPGNRSVAVSLHIHRGVFLNQRIRRRTEHRGHRIPYRAESEAWAHVSHVQSAGGTGGWDPARYEGAGGVGSASHHHVQYHRY</sequence>
<dbReference type="AlphaFoldDB" id="A0A0A2VNF6"/>
<gene>
    <name evidence="1" type="ORF">BBAD15_g5235</name>
</gene>
<accession>A0A0A2VNF6</accession>
<organism evidence="1 2">
    <name type="scientific">Beauveria bassiana D1-5</name>
    <dbReference type="NCBI Taxonomy" id="1245745"/>
    <lineage>
        <taxon>Eukaryota</taxon>
        <taxon>Fungi</taxon>
        <taxon>Dikarya</taxon>
        <taxon>Ascomycota</taxon>
        <taxon>Pezizomycotina</taxon>
        <taxon>Sordariomycetes</taxon>
        <taxon>Hypocreomycetidae</taxon>
        <taxon>Hypocreales</taxon>
        <taxon>Cordycipitaceae</taxon>
        <taxon>Beauveria</taxon>
    </lineage>
</organism>
<name>A0A0A2VNF6_BEABA</name>